<dbReference type="PANTHER" id="PTHR46288:SF27">
    <property type="entry name" value="CYSTEINE_HISTIDINE-RICH C1 DOMAIN FAMILY PROTEIN"/>
    <property type="match status" value="1"/>
</dbReference>
<feature type="coiled-coil region" evidence="2">
    <location>
        <begin position="223"/>
        <end position="250"/>
    </location>
</feature>
<dbReference type="PANTHER" id="PTHR46288">
    <property type="entry name" value="PHORBOL-ESTER/DAG-TYPE DOMAIN-CONTAINING PROTEIN"/>
    <property type="match status" value="1"/>
</dbReference>
<keyword evidence="2" id="KW-0175">Coiled coil</keyword>
<evidence type="ECO:0000256" key="2">
    <source>
        <dbReference type="SAM" id="Coils"/>
    </source>
</evidence>
<dbReference type="Proteomes" id="UP000813462">
    <property type="component" value="Unassembled WGS sequence"/>
</dbReference>
<comment type="caution">
    <text evidence="4">The sequence shown here is derived from an EMBL/GenBank/DDBJ whole genome shotgun (WGS) entry which is preliminary data.</text>
</comment>
<evidence type="ECO:0000259" key="3">
    <source>
        <dbReference type="Pfam" id="PF03107"/>
    </source>
</evidence>
<keyword evidence="1" id="KW-0677">Repeat</keyword>
<organism evidence="4 5">
    <name type="scientific">Ziziphus jujuba var. spinosa</name>
    <dbReference type="NCBI Taxonomy" id="714518"/>
    <lineage>
        <taxon>Eukaryota</taxon>
        <taxon>Viridiplantae</taxon>
        <taxon>Streptophyta</taxon>
        <taxon>Embryophyta</taxon>
        <taxon>Tracheophyta</taxon>
        <taxon>Spermatophyta</taxon>
        <taxon>Magnoliopsida</taxon>
        <taxon>eudicotyledons</taxon>
        <taxon>Gunneridae</taxon>
        <taxon>Pentapetalae</taxon>
        <taxon>rosids</taxon>
        <taxon>fabids</taxon>
        <taxon>Rosales</taxon>
        <taxon>Rhamnaceae</taxon>
        <taxon>Paliureae</taxon>
        <taxon>Ziziphus</taxon>
    </lineage>
</organism>
<sequence length="263" mass="30413">MSEVCEYYLHKICAECRLGSEINHPLYIMHPLTFHHQPPTNSNKNEFIFSFCKGTGSGFNYHCDRCDFYLHPGSYSSNSLDPVLCASCNALCNRDLFRCFPCNFNIHSGCLPSQREVYHDDLHVHPLVLTSSYKEDEYSGKFYCDVCEESRDPDYGVYCCKECKFVAHIHCAISYILENETQVEPSSPEKQLEDNLEYTSINQQEGETKIMADNHAYEQFSTFVQIREEMVEIRETLQALEETLGKQMQAQVEDVSEKLKELL</sequence>
<reference evidence="4" key="1">
    <citation type="journal article" date="2021" name="Front. Plant Sci.">
        <title>Chromosome-Scale Genome Assembly for Chinese Sour Jujube and Insights Into Its Genome Evolution and Domestication Signature.</title>
        <authorList>
            <person name="Shen L.-Y."/>
            <person name="Luo H."/>
            <person name="Wang X.-L."/>
            <person name="Wang X.-M."/>
            <person name="Qiu X.-J."/>
            <person name="Liu H."/>
            <person name="Zhou S.-S."/>
            <person name="Jia K.-H."/>
            <person name="Nie S."/>
            <person name="Bao Y.-T."/>
            <person name="Zhang R.-G."/>
            <person name="Yun Q.-Z."/>
            <person name="Chai Y.-H."/>
            <person name="Lu J.-Y."/>
            <person name="Li Y."/>
            <person name="Zhao S.-W."/>
            <person name="Mao J.-F."/>
            <person name="Jia S.-G."/>
            <person name="Mao Y.-M."/>
        </authorList>
    </citation>
    <scope>NUCLEOTIDE SEQUENCE</scope>
    <source>
        <strain evidence="4">AT0</strain>
        <tissue evidence="4">Leaf</tissue>
    </source>
</reference>
<evidence type="ECO:0000313" key="4">
    <source>
        <dbReference type="EMBL" id="KAH7529463.1"/>
    </source>
</evidence>
<accession>A0A978VGH4</accession>
<proteinExistence type="predicted"/>
<gene>
    <name evidence="4" type="ORF">FEM48_Zijuj05G0186600</name>
</gene>
<protein>
    <recommendedName>
        <fullName evidence="3">DC1 domain-containing protein</fullName>
    </recommendedName>
</protein>
<dbReference type="SUPFAM" id="SSF57889">
    <property type="entry name" value="Cysteine-rich domain"/>
    <property type="match status" value="2"/>
</dbReference>
<evidence type="ECO:0000256" key="1">
    <source>
        <dbReference type="ARBA" id="ARBA00022737"/>
    </source>
</evidence>
<feature type="domain" description="DC1" evidence="3">
    <location>
        <begin position="122"/>
        <end position="172"/>
    </location>
</feature>
<dbReference type="InterPro" id="IPR046349">
    <property type="entry name" value="C1-like_sf"/>
</dbReference>
<dbReference type="Pfam" id="PF03107">
    <property type="entry name" value="C1_2"/>
    <property type="match status" value="1"/>
</dbReference>
<name>A0A978VGH4_ZIZJJ</name>
<dbReference type="EMBL" id="JAEACU010000005">
    <property type="protein sequence ID" value="KAH7529463.1"/>
    <property type="molecule type" value="Genomic_DNA"/>
</dbReference>
<dbReference type="InterPro" id="IPR004146">
    <property type="entry name" value="DC1"/>
</dbReference>
<evidence type="ECO:0000313" key="5">
    <source>
        <dbReference type="Proteomes" id="UP000813462"/>
    </source>
</evidence>
<dbReference type="AlphaFoldDB" id="A0A978VGH4"/>